<proteinExistence type="predicted"/>
<dbReference type="EnsemblMetazoa" id="ASIC018622-RA">
    <property type="protein sequence ID" value="ASIC018622-PA"/>
    <property type="gene ID" value="ASIC018622"/>
</dbReference>
<protein>
    <submittedName>
        <fullName evidence="1 2">Formate dehydrogenase family accessory protein FdhD</fullName>
    </submittedName>
</protein>
<gene>
    <name evidence="1" type="ORF">ZHAS_00018622</name>
</gene>
<evidence type="ECO:0000313" key="2">
    <source>
        <dbReference type="EnsemblMetazoa" id="ASIC018622-PA"/>
    </source>
</evidence>
<dbReference type="Proteomes" id="UP000030765">
    <property type="component" value="Unassembled WGS sequence"/>
</dbReference>
<dbReference type="VEuPathDB" id="VectorBase:ASIC018622"/>
<organism evidence="1">
    <name type="scientific">Anopheles sinensis</name>
    <name type="common">Mosquito</name>
    <dbReference type="NCBI Taxonomy" id="74873"/>
    <lineage>
        <taxon>Eukaryota</taxon>
        <taxon>Metazoa</taxon>
        <taxon>Ecdysozoa</taxon>
        <taxon>Arthropoda</taxon>
        <taxon>Hexapoda</taxon>
        <taxon>Insecta</taxon>
        <taxon>Pterygota</taxon>
        <taxon>Neoptera</taxon>
        <taxon>Endopterygota</taxon>
        <taxon>Diptera</taxon>
        <taxon>Nematocera</taxon>
        <taxon>Culicoidea</taxon>
        <taxon>Culicidae</taxon>
        <taxon>Anophelinae</taxon>
        <taxon>Anopheles</taxon>
    </lineage>
</organism>
<evidence type="ECO:0000313" key="3">
    <source>
        <dbReference type="Proteomes" id="UP000030765"/>
    </source>
</evidence>
<evidence type="ECO:0000313" key="1">
    <source>
        <dbReference type="EMBL" id="KFB50351.1"/>
    </source>
</evidence>
<keyword evidence="3" id="KW-1185">Reference proteome</keyword>
<sequence length="106" mass="11646">MIRHGAVWAVPAIDLQREATFRHNGKDSCTSDGRHSFERRQIASNEVIVIMVQVCHPTARTSGSTLGKVFQSSRTSPPDTGDVFVLGQLSVPLGVMMDTRSYALFI</sequence>
<name>A0A084WJF7_ANOSI</name>
<reference evidence="1 3" key="1">
    <citation type="journal article" date="2014" name="BMC Genomics">
        <title>Genome sequence of Anopheles sinensis provides insight into genetics basis of mosquito competence for malaria parasites.</title>
        <authorList>
            <person name="Zhou D."/>
            <person name="Zhang D."/>
            <person name="Ding G."/>
            <person name="Shi L."/>
            <person name="Hou Q."/>
            <person name="Ye Y."/>
            <person name="Xu Y."/>
            <person name="Zhou H."/>
            <person name="Xiong C."/>
            <person name="Li S."/>
            <person name="Yu J."/>
            <person name="Hong S."/>
            <person name="Yu X."/>
            <person name="Zou P."/>
            <person name="Chen C."/>
            <person name="Chang X."/>
            <person name="Wang W."/>
            <person name="Lv Y."/>
            <person name="Sun Y."/>
            <person name="Ma L."/>
            <person name="Shen B."/>
            <person name="Zhu C."/>
        </authorList>
    </citation>
    <scope>NUCLEOTIDE SEQUENCE [LARGE SCALE GENOMIC DNA]</scope>
</reference>
<accession>A0A084WJF7</accession>
<reference evidence="2" key="2">
    <citation type="submission" date="2020-05" db="UniProtKB">
        <authorList>
            <consortium name="EnsemblMetazoa"/>
        </authorList>
    </citation>
    <scope>IDENTIFICATION</scope>
</reference>
<dbReference type="EMBL" id="KE525348">
    <property type="protein sequence ID" value="KFB50351.1"/>
    <property type="molecule type" value="Genomic_DNA"/>
</dbReference>
<dbReference type="EMBL" id="ATLV01024024">
    <property type="status" value="NOT_ANNOTATED_CDS"/>
    <property type="molecule type" value="Genomic_DNA"/>
</dbReference>
<dbReference type="AlphaFoldDB" id="A0A084WJF7"/>